<keyword evidence="3 6" id="KW-0812">Transmembrane</keyword>
<evidence type="ECO:0000313" key="9">
    <source>
        <dbReference type="Proteomes" id="UP000316471"/>
    </source>
</evidence>
<dbReference type="Gene3D" id="1.10.3730.20">
    <property type="match status" value="1"/>
</dbReference>
<accession>A0A562M0Q9</accession>
<dbReference type="Pfam" id="PF00892">
    <property type="entry name" value="EamA"/>
    <property type="match status" value="2"/>
</dbReference>
<dbReference type="InterPro" id="IPR000620">
    <property type="entry name" value="EamA_dom"/>
</dbReference>
<proteinExistence type="predicted"/>
<feature type="transmembrane region" description="Helical" evidence="6">
    <location>
        <begin position="85"/>
        <end position="105"/>
    </location>
</feature>
<dbReference type="PANTHER" id="PTHR42920">
    <property type="entry name" value="OS03G0707200 PROTEIN-RELATED"/>
    <property type="match status" value="1"/>
</dbReference>
<protein>
    <submittedName>
        <fullName evidence="8">EamA domain-containing membrane protein RarD</fullName>
    </submittedName>
</protein>
<sequence>MPGGGAVTALAVSPARARRVGLLLGATGAVLFSAKAILAKFQFRYGLDALDVMALRMALSLPLFLGLGLREHLRGNRTPLNRREWAQVLVLGVLGYYLSSLLDFWGLQYVPVSMERLILFLNPTFVVLIGLLAFGRRVSRREWIAMAVSYAGVALVFVENLHMEGPHMVRGSLLVLAAAFSYALYLAMSGQLIRRIGSLRLVAYAMTVSSAATAVHYLLAREPARLLSWPVEAYGLALVNAVLCTFLPVTFTMGAVARLGAGTAAQLSALGPVSLVFLGGWLLGERITALQLLGTAVVLGAVLLLTRAGANSVPIAPSAPPGTR</sequence>
<evidence type="ECO:0000256" key="3">
    <source>
        <dbReference type="ARBA" id="ARBA00022692"/>
    </source>
</evidence>
<feature type="transmembrane region" description="Helical" evidence="6">
    <location>
        <begin position="143"/>
        <end position="162"/>
    </location>
</feature>
<gene>
    <name evidence="8" type="ORF">IP93_00574</name>
</gene>
<feature type="domain" description="EamA" evidence="7">
    <location>
        <begin position="20"/>
        <end position="157"/>
    </location>
</feature>
<dbReference type="InterPro" id="IPR037185">
    <property type="entry name" value="EmrE-like"/>
</dbReference>
<name>A0A562M0Q9_9GAMM</name>
<dbReference type="AlphaFoldDB" id="A0A562M0Q9"/>
<dbReference type="EMBL" id="VLKP01000002">
    <property type="protein sequence ID" value="TWI13412.1"/>
    <property type="molecule type" value="Genomic_DNA"/>
</dbReference>
<feature type="transmembrane region" description="Helical" evidence="6">
    <location>
        <begin position="20"/>
        <end position="41"/>
    </location>
</feature>
<evidence type="ECO:0000256" key="1">
    <source>
        <dbReference type="ARBA" id="ARBA00004651"/>
    </source>
</evidence>
<evidence type="ECO:0000256" key="4">
    <source>
        <dbReference type="ARBA" id="ARBA00022989"/>
    </source>
</evidence>
<feature type="transmembrane region" description="Helical" evidence="6">
    <location>
        <begin position="117"/>
        <end position="134"/>
    </location>
</feature>
<feature type="transmembrane region" description="Helical" evidence="6">
    <location>
        <begin position="264"/>
        <end position="283"/>
    </location>
</feature>
<dbReference type="GO" id="GO:0005886">
    <property type="term" value="C:plasma membrane"/>
    <property type="evidence" value="ECO:0007669"/>
    <property type="project" value="UniProtKB-SubCell"/>
</dbReference>
<feature type="transmembrane region" description="Helical" evidence="6">
    <location>
        <begin position="289"/>
        <end position="306"/>
    </location>
</feature>
<comment type="caution">
    <text evidence="8">The sequence shown here is derived from an EMBL/GenBank/DDBJ whole genome shotgun (WGS) entry which is preliminary data.</text>
</comment>
<organism evidence="8 9">
    <name type="scientific">Aerolutibacter ruishenii</name>
    <dbReference type="NCBI Taxonomy" id="686800"/>
    <lineage>
        <taxon>Bacteria</taxon>
        <taxon>Pseudomonadati</taxon>
        <taxon>Pseudomonadota</taxon>
        <taxon>Gammaproteobacteria</taxon>
        <taxon>Lysobacterales</taxon>
        <taxon>Lysobacteraceae</taxon>
        <taxon>Aerolutibacter</taxon>
    </lineage>
</organism>
<evidence type="ECO:0000259" key="7">
    <source>
        <dbReference type="Pfam" id="PF00892"/>
    </source>
</evidence>
<keyword evidence="4 6" id="KW-1133">Transmembrane helix</keyword>
<evidence type="ECO:0000256" key="6">
    <source>
        <dbReference type="SAM" id="Phobius"/>
    </source>
</evidence>
<evidence type="ECO:0000256" key="2">
    <source>
        <dbReference type="ARBA" id="ARBA00022475"/>
    </source>
</evidence>
<dbReference type="SUPFAM" id="SSF103481">
    <property type="entry name" value="Multidrug resistance efflux transporter EmrE"/>
    <property type="match status" value="2"/>
</dbReference>
<feature type="transmembrane region" description="Helical" evidence="6">
    <location>
        <begin position="53"/>
        <end position="73"/>
    </location>
</feature>
<keyword evidence="2" id="KW-1003">Cell membrane</keyword>
<evidence type="ECO:0000256" key="5">
    <source>
        <dbReference type="ARBA" id="ARBA00023136"/>
    </source>
</evidence>
<dbReference type="PANTHER" id="PTHR42920:SF5">
    <property type="entry name" value="EAMA DOMAIN-CONTAINING PROTEIN"/>
    <property type="match status" value="1"/>
</dbReference>
<feature type="transmembrane region" description="Helical" evidence="6">
    <location>
        <begin position="199"/>
        <end position="219"/>
    </location>
</feature>
<feature type="domain" description="EamA" evidence="7">
    <location>
        <begin position="170"/>
        <end position="306"/>
    </location>
</feature>
<comment type="subcellular location">
    <subcellularLocation>
        <location evidence="1">Cell membrane</location>
        <topology evidence="1">Multi-pass membrane protein</topology>
    </subcellularLocation>
</comment>
<dbReference type="OrthoDB" id="9813617at2"/>
<feature type="transmembrane region" description="Helical" evidence="6">
    <location>
        <begin position="234"/>
        <end position="257"/>
    </location>
</feature>
<feature type="transmembrane region" description="Helical" evidence="6">
    <location>
        <begin position="168"/>
        <end position="187"/>
    </location>
</feature>
<dbReference type="InterPro" id="IPR051258">
    <property type="entry name" value="Diverse_Substrate_Transporter"/>
</dbReference>
<reference evidence="8 9" key="1">
    <citation type="journal article" date="2015" name="Stand. Genomic Sci.">
        <title>Genomic Encyclopedia of Bacterial and Archaeal Type Strains, Phase III: the genomes of soil and plant-associated and newly described type strains.</title>
        <authorList>
            <person name="Whitman W.B."/>
            <person name="Woyke T."/>
            <person name="Klenk H.P."/>
            <person name="Zhou Y."/>
            <person name="Lilburn T.G."/>
            <person name="Beck B.J."/>
            <person name="De Vos P."/>
            <person name="Vandamme P."/>
            <person name="Eisen J.A."/>
            <person name="Garrity G."/>
            <person name="Hugenholtz P."/>
            <person name="Kyrpides N.C."/>
        </authorList>
    </citation>
    <scope>NUCLEOTIDE SEQUENCE [LARGE SCALE GENOMIC DNA]</scope>
    <source>
        <strain evidence="8 9">CGMCC 1.10136</strain>
    </source>
</reference>
<keyword evidence="9" id="KW-1185">Reference proteome</keyword>
<dbReference type="Proteomes" id="UP000316471">
    <property type="component" value="Unassembled WGS sequence"/>
</dbReference>
<keyword evidence="5 6" id="KW-0472">Membrane</keyword>
<evidence type="ECO:0000313" key="8">
    <source>
        <dbReference type="EMBL" id="TWI13412.1"/>
    </source>
</evidence>